<sequence length="166" mass="17766">MPWFSSDMLRVSKRAESTEAKRQPDESSPAGTDHHENGNALIEFIVLGTMLMLPTMYFLISVFALQSGAFAASNASQQSLQYVQQVEPSLRGQGAAQSVAERAASDYGVDASKVSTQFGCEDSCANGERLTVSVSIEVQLPLIPWPGAPTIATMTSQAISWGGLYS</sequence>
<evidence type="ECO:0000256" key="1">
    <source>
        <dbReference type="SAM" id="MobiDB-lite"/>
    </source>
</evidence>
<evidence type="ECO:0008006" key="5">
    <source>
        <dbReference type="Google" id="ProtNLM"/>
    </source>
</evidence>
<name>A0ABP9B9G5_9MICC</name>
<keyword evidence="2" id="KW-0472">Membrane</keyword>
<proteinExistence type="predicted"/>
<dbReference type="EMBL" id="BAABKP010000001">
    <property type="protein sequence ID" value="GAA4791458.1"/>
    <property type="molecule type" value="Genomic_DNA"/>
</dbReference>
<reference evidence="4" key="1">
    <citation type="journal article" date="2019" name="Int. J. Syst. Evol. Microbiol.">
        <title>The Global Catalogue of Microorganisms (GCM) 10K type strain sequencing project: providing services to taxonomists for standard genome sequencing and annotation.</title>
        <authorList>
            <consortium name="The Broad Institute Genomics Platform"/>
            <consortium name="The Broad Institute Genome Sequencing Center for Infectious Disease"/>
            <person name="Wu L."/>
            <person name="Ma J."/>
        </authorList>
    </citation>
    <scope>NUCLEOTIDE SEQUENCE [LARGE SCALE GENOMIC DNA]</scope>
    <source>
        <strain evidence="4">JCM 18541</strain>
    </source>
</reference>
<gene>
    <name evidence="3" type="ORF">GCM10023352_06980</name>
</gene>
<keyword evidence="4" id="KW-1185">Reference proteome</keyword>
<protein>
    <recommendedName>
        <fullName evidence="5">Pilus assembly protein TadE</fullName>
    </recommendedName>
</protein>
<evidence type="ECO:0000256" key="2">
    <source>
        <dbReference type="SAM" id="Phobius"/>
    </source>
</evidence>
<feature type="region of interest" description="Disordered" evidence="1">
    <location>
        <begin position="1"/>
        <end position="35"/>
    </location>
</feature>
<evidence type="ECO:0000313" key="3">
    <source>
        <dbReference type="EMBL" id="GAA4791458.1"/>
    </source>
</evidence>
<feature type="compositionally biased region" description="Basic and acidic residues" evidence="1">
    <location>
        <begin position="13"/>
        <end position="25"/>
    </location>
</feature>
<keyword evidence="2" id="KW-1133">Transmembrane helix</keyword>
<keyword evidence="2" id="KW-0812">Transmembrane</keyword>
<accession>A0ABP9B9G5</accession>
<evidence type="ECO:0000313" key="4">
    <source>
        <dbReference type="Proteomes" id="UP001500187"/>
    </source>
</evidence>
<feature type="transmembrane region" description="Helical" evidence="2">
    <location>
        <begin position="44"/>
        <end position="65"/>
    </location>
</feature>
<organism evidence="3 4">
    <name type="scientific">Rothia endophytica</name>
    <dbReference type="NCBI Taxonomy" id="1324766"/>
    <lineage>
        <taxon>Bacteria</taxon>
        <taxon>Bacillati</taxon>
        <taxon>Actinomycetota</taxon>
        <taxon>Actinomycetes</taxon>
        <taxon>Micrococcales</taxon>
        <taxon>Micrococcaceae</taxon>
        <taxon>Rothia</taxon>
    </lineage>
</organism>
<comment type="caution">
    <text evidence="3">The sequence shown here is derived from an EMBL/GenBank/DDBJ whole genome shotgun (WGS) entry which is preliminary data.</text>
</comment>
<dbReference type="Proteomes" id="UP001500187">
    <property type="component" value="Unassembled WGS sequence"/>
</dbReference>